<dbReference type="Proteomes" id="UP000295304">
    <property type="component" value="Unassembled WGS sequence"/>
</dbReference>
<comment type="caution">
    <text evidence="5">The sequence shown here is derived from an EMBL/GenBank/DDBJ whole genome shotgun (WGS) entry which is preliminary data.</text>
</comment>
<dbReference type="NCBIfam" id="NF006545">
    <property type="entry name" value="PRK09039.1-4"/>
    <property type="match status" value="1"/>
</dbReference>
<feature type="domain" description="OmpA-like" evidence="4">
    <location>
        <begin position="236"/>
        <end position="362"/>
    </location>
</feature>
<dbReference type="SUPFAM" id="SSF103088">
    <property type="entry name" value="OmpA-like"/>
    <property type="match status" value="1"/>
</dbReference>
<evidence type="ECO:0000256" key="1">
    <source>
        <dbReference type="PROSITE-ProRule" id="PRU00473"/>
    </source>
</evidence>
<keyword evidence="1 3" id="KW-0472">Membrane</keyword>
<dbReference type="EMBL" id="SLZW01000004">
    <property type="protein sequence ID" value="TCS63128.1"/>
    <property type="molecule type" value="Genomic_DNA"/>
</dbReference>
<keyword evidence="2" id="KW-0175">Coiled coil</keyword>
<dbReference type="NCBIfam" id="NF006544">
    <property type="entry name" value="PRK09039.1-3"/>
    <property type="match status" value="1"/>
</dbReference>
<keyword evidence="6" id="KW-1185">Reference proteome</keyword>
<dbReference type="NCBIfam" id="NF006543">
    <property type="entry name" value="PRK09039.1-2"/>
    <property type="match status" value="1"/>
</dbReference>
<evidence type="ECO:0000259" key="4">
    <source>
        <dbReference type="PROSITE" id="PS51123"/>
    </source>
</evidence>
<proteinExistence type="predicted"/>
<feature type="coiled-coil region" evidence="2">
    <location>
        <begin position="75"/>
        <end position="186"/>
    </location>
</feature>
<dbReference type="RefSeq" id="WP_132938850.1">
    <property type="nucleotide sequence ID" value="NZ_CP119676.1"/>
</dbReference>
<keyword evidence="3" id="KW-1133">Transmembrane helix</keyword>
<dbReference type="AlphaFoldDB" id="A0A4R3JB55"/>
<dbReference type="InterPro" id="IPR050330">
    <property type="entry name" value="Bact_OuterMem_StrucFunc"/>
</dbReference>
<protein>
    <submittedName>
        <fullName evidence="5">Chemotaxis protein MotB</fullName>
    </submittedName>
</protein>
<dbReference type="GO" id="GO:0016020">
    <property type="term" value="C:membrane"/>
    <property type="evidence" value="ECO:0007669"/>
    <property type="project" value="UniProtKB-UniRule"/>
</dbReference>
<evidence type="ECO:0000313" key="5">
    <source>
        <dbReference type="EMBL" id="TCS63128.1"/>
    </source>
</evidence>
<dbReference type="PANTHER" id="PTHR30329:SF21">
    <property type="entry name" value="LIPOPROTEIN YIAD-RELATED"/>
    <property type="match status" value="1"/>
</dbReference>
<dbReference type="CDD" id="cd07185">
    <property type="entry name" value="OmpA_C-like"/>
    <property type="match status" value="1"/>
</dbReference>
<dbReference type="InterPro" id="IPR036737">
    <property type="entry name" value="OmpA-like_sf"/>
</dbReference>
<reference evidence="5 6" key="1">
    <citation type="submission" date="2019-03" db="EMBL/GenBank/DDBJ databases">
        <title>Genomic Encyclopedia of Type Strains, Phase IV (KMG-IV): sequencing the most valuable type-strain genomes for metagenomic binning, comparative biology and taxonomic classification.</title>
        <authorList>
            <person name="Goeker M."/>
        </authorList>
    </citation>
    <scope>NUCLEOTIDE SEQUENCE [LARGE SCALE GENOMIC DNA]</scope>
    <source>
        <strain evidence="5 6">DSM 101688</strain>
    </source>
</reference>
<evidence type="ECO:0000313" key="6">
    <source>
        <dbReference type="Proteomes" id="UP000295304"/>
    </source>
</evidence>
<dbReference type="InterPro" id="IPR006665">
    <property type="entry name" value="OmpA-like"/>
</dbReference>
<organism evidence="5 6">
    <name type="scientific">Varunaivibrio sulfuroxidans</name>
    <dbReference type="NCBI Taxonomy" id="1773489"/>
    <lineage>
        <taxon>Bacteria</taxon>
        <taxon>Pseudomonadati</taxon>
        <taxon>Pseudomonadota</taxon>
        <taxon>Alphaproteobacteria</taxon>
        <taxon>Rhodospirillales</taxon>
        <taxon>Magnetovibrionaceae</taxon>
        <taxon>Varunaivibrio</taxon>
    </lineage>
</organism>
<sequence length="362" mass="39776">MPGLSRRSRYTANTWPGFVDALASLLMVVVFLVLVFALAQILLGETLRGRESALKKLGGEVSQLSDLLALERKSNQALRANVNDLSTELQSTLSERDTLKTATTKAQEKIAALSGDVASLSALKKDLESKIAQMASKLDETKGSLLREQDISNSARAKVALLNQQMAALRDQLAQISAALDASEKRAKAQNVQIVALGKRLNSALASKVQELSRYRSEFFGRLRQVLGNQAGIRIVGDRFVFQSEVLFASGEADIGPNGQAQLDKLATTLRELAQKIPKGIDWVLRVDGHTDKVPIHNNKFASNWELSSARAISVVKYLISKGIPPSRLVAAGFGQYQPIDNRDDEIAYRRNRRIELKLTQR</sequence>
<dbReference type="OrthoDB" id="9815217at2"/>
<accession>A0A4R3JB55</accession>
<gene>
    <name evidence="5" type="ORF">EDD55_104221</name>
</gene>
<dbReference type="Gene3D" id="3.30.1330.60">
    <property type="entry name" value="OmpA-like domain"/>
    <property type="match status" value="1"/>
</dbReference>
<feature type="transmembrane region" description="Helical" evidence="3">
    <location>
        <begin position="21"/>
        <end position="43"/>
    </location>
</feature>
<dbReference type="Gene3D" id="1.10.287.1490">
    <property type="match status" value="1"/>
</dbReference>
<name>A0A4R3JB55_9PROT</name>
<keyword evidence="3" id="KW-0812">Transmembrane</keyword>
<dbReference type="PANTHER" id="PTHR30329">
    <property type="entry name" value="STATOR ELEMENT OF FLAGELLAR MOTOR COMPLEX"/>
    <property type="match status" value="1"/>
</dbReference>
<evidence type="ECO:0000256" key="2">
    <source>
        <dbReference type="SAM" id="Coils"/>
    </source>
</evidence>
<evidence type="ECO:0000256" key="3">
    <source>
        <dbReference type="SAM" id="Phobius"/>
    </source>
</evidence>
<dbReference type="Pfam" id="PF00691">
    <property type="entry name" value="OmpA"/>
    <property type="match status" value="1"/>
</dbReference>
<dbReference type="PROSITE" id="PS51123">
    <property type="entry name" value="OMPA_2"/>
    <property type="match status" value="1"/>
</dbReference>